<dbReference type="Gene3D" id="3.90.70.130">
    <property type="match status" value="1"/>
</dbReference>
<evidence type="ECO:0000313" key="6">
    <source>
        <dbReference type="RefSeq" id="XP_015283395.1"/>
    </source>
</evidence>
<name>A0ABM1LBQ8_GEKJA</name>
<keyword evidence="4" id="KW-1185">Reference proteome</keyword>
<reference evidence="5 6" key="1">
    <citation type="submission" date="2025-05" db="UniProtKB">
        <authorList>
            <consortium name="RefSeq"/>
        </authorList>
    </citation>
    <scope>IDENTIFICATION</scope>
</reference>
<dbReference type="GO" id="GO:0008233">
    <property type="term" value="F:peptidase activity"/>
    <property type="evidence" value="ECO:0007669"/>
    <property type="project" value="UniProtKB-KW"/>
</dbReference>
<evidence type="ECO:0000256" key="2">
    <source>
        <dbReference type="ARBA" id="ARBA00022801"/>
    </source>
</evidence>
<feature type="domain" description="UFSP1/2/DUB catalytic" evidence="3">
    <location>
        <begin position="22"/>
        <end position="209"/>
    </location>
</feature>
<dbReference type="Pfam" id="PF07910">
    <property type="entry name" value="Peptidase_C78"/>
    <property type="match status" value="1"/>
</dbReference>
<dbReference type="PANTHER" id="PTHR48153:SF3">
    <property type="entry name" value="INACTIVE UFM1-SPECIFIC PROTEASE 1"/>
    <property type="match status" value="1"/>
</dbReference>
<sequence length="223" mass="24322">MQLPSDVHLGLPLPAPPDWLALISGSYRYYHYGCDGVDDRGWGCGYRTLQTICSWLLEAGPEGLVARSVPSLREIQQALVEMGDKPPSFSRSREWIGTVEAALCMDHLYAVPGRLVHVHRGRDLEKELGSLYTHFQGGGGPVMVGGDRDHSAKALLGVCSGPKGPHLLVLDPHYYGTSGPLTRDKLQGGGWVCWRELSFFEGSSFYNLCFPQARTRGPPGGNG</sequence>
<dbReference type="RefSeq" id="XP_015283394.1">
    <property type="nucleotide sequence ID" value="XM_015427908.1"/>
</dbReference>
<dbReference type="GeneID" id="107124442"/>
<gene>
    <name evidence="5 6" type="primary">UFSP1</name>
</gene>
<comment type="similarity">
    <text evidence="1">Belongs to the peptidase C78 family.</text>
</comment>
<dbReference type="Proteomes" id="UP000694871">
    <property type="component" value="Unplaced"/>
</dbReference>
<dbReference type="PANTHER" id="PTHR48153">
    <property type="entry name" value="UFM1-SPECIFIC PROTEASE 2"/>
    <property type="match status" value="1"/>
</dbReference>
<protein>
    <submittedName>
        <fullName evidence="5 6">Inactive Ufm1-specific protease 1</fullName>
    </submittedName>
</protein>
<dbReference type="SUPFAM" id="SSF54001">
    <property type="entry name" value="Cysteine proteinases"/>
    <property type="match status" value="1"/>
</dbReference>
<dbReference type="RefSeq" id="XP_015283395.1">
    <property type="nucleotide sequence ID" value="XM_015427909.1"/>
</dbReference>
<keyword evidence="2" id="KW-0378">Hydrolase</keyword>
<proteinExistence type="inferred from homology"/>
<accession>A0ABM1LBQ8</accession>
<keyword evidence="5 6" id="KW-0645">Protease</keyword>
<evidence type="ECO:0000256" key="1">
    <source>
        <dbReference type="ARBA" id="ARBA00008552"/>
    </source>
</evidence>
<dbReference type="GO" id="GO:0006508">
    <property type="term" value="P:proteolysis"/>
    <property type="evidence" value="ECO:0007669"/>
    <property type="project" value="UniProtKB-KW"/>
</dbReference>
<evidence type="ECO:0000313" key="5">
    <source>
        <dbReference type="RefSeq" id="XP_015283394.1"/>
    </source>
</evidence>
<dbReference type="InterPro" id="IPR038765">
    <property type="entry name" value="Papain-like_cys_pep_sf"/>
</dbReference>
<organism evidence="4 6">
    <name type="scientific">Gekko japonicus</name>
    <name type="common">Schlegel's Japanese gecko</name>
    <dbReference type="NCBI Taxonomy" id="146911"/>
    <lineage>
        <taxon>Eukaryota</taxon>
        <taxon>Metazoa</taxon>
        <taxon>Chordata</taxon>
        <taxon>Craniata</taxon>
        <taxon>Vertebrata</taxon>
        <taxon>Euteleostomi</taxon>
        <taxon>Lepidosauria</taxon>
        <taxon>Squamata</taxon>
        <taxon>Bifurcata</taxon>
        <taxon>Gekkota</taxon>
        <taxon>Gekkonidae</taxon>
        <taxon>Gekkoninae</taxon>
        <taxon>Gekko</taxon>
    </lineage>
</organism>
<evidence type="ECO:0000259" key="3">
    <source>
        <dbReference type="Pfam" id="PF07910"/>
    </source>
</evidence>
<dbReference type="InterPro" id="IPR012462">
    <property type="entry name" value="UFSP1/2_DUB_cat"/>
</dbReference>
<evidence type="ECO:0000313" key="4">
    <source>
        <dbReference type="Proteomes" id="UP000694871"/>
    </source>
</evidence>